<evidence type="ECO:0000256" key="13">
    <source>
        <dbReference type="ARBA" id="ARBA00023224"/>
    </source>
</evidence>
<evidence type="ECO:0000256" key="1">
    <source>
        <dbReference type="ARBA" id="ARBA00004651"/>
    </source>
</evidence>
<keyword evidence="14" id="KW-0449">Lipoprotein</keyword>
<feature type="transmembrane region" description="Helical" evidence="18">
    <location>
        <begin position="113"/>
        <end position="133"/>
    </location>
</feature>
<evidence type="ECO:0000256" key="6">
    <source>
        <dbReference type="ARBA" id="ARBA00022989"/>
    </source>
</evidence>
<dbReference type="PRINTS" id="PR01012">
    <property type="entry name" value="NRPEPTIDEYR"/>
</dbReference>
<dbReference type="GO" id="GO:0005886">
    <property type="term" value="C:plasma membrane"/>
    <property type="evidence" value="ECO:0007669"/>
    <property type="project" value="UniProtKB-SubCell"/>
</dbReference>
<evidence type="ECO:0000256" key="4">
    <source>
        <dbReference type="ARBA" id="ARBA00022475"/>
    </source>
</evidence>
<comment type="function">
    <text evidence="15">Receptor for neuropeptide Y and peptide YY. The activity of this receptor is mediated by G proteins that inhibit adenylate cyclase activity. Seems to be associated with food intake. Could be involved in feeding disorders.</text>
</comment>
<dbReference type="Pfam" id="PF00001">
    <property type="entry name" value="7tm_1"/>
    <property type="match status" value="1"/>
</dbReference>
<evidence type="ECO:0000256" key="3">
    <source>
        <dbReference type="ARBA" id="ARBA00019481"/>
    </source>
</evidence>
<keyword evidence="10" id="KW-1015">Disulfide bond</keyword>
<evidence type="ECO:0000256" key="15">
    <source>
        <dbReference type="ARBA" id="ARBA00024704"/>
    </source>
</evidence>
<dbReference type="InterPro" id="IPR000611">
    <property type="entry name" value="NPY_rcpt"/>
</dbReference>
<dbReference type="GO" id="GO:0007268">
    <property type="term" value="P:chemical synaptic transmission"/>
    <property type="evidence" value="ECO:0007669"/>
    <property type="project" value="TreeGrafter"/>
</dbReference>
<dbReference type="SUPFAM" id="SSF81321">
    <property type="entry name" value="Family A G protein-coupled receptor-like"/>
    <property type="match status" value="1"/>
</dbReference>
<keyword evidence="8 18" id="KW-0472">Membrane</keyword>
<feature type="transmembrane region" description="Helical" evidence="18">
    <location>
        <begin position="145"/>
        <end position="164"/>
    </location>
</feature>
<dbReference type="InterPro" id="IPR000276">
    <property type="entry name" value="GPCR_Rhodpsn"/>
</dbReference>
<dbReference type="Proteomes" id="UP000261540">
    <property type="component" value="Unplaced"/>
</dbReference>
<feature type="transmembrane region" description="Helical" evidence="18">
    <location>
        <begin position="40"/>
        <end position="65"/>
    </location>
</feature>
<comment type="similarity">
    <text evidence="2">Belongs to the G-protein coupled receptor 1 family.</text>
</comment>
<dbReference type="Gene3D" id="1.20.1070.10">
    <property type="entry name" value="Rhodopsin 7-helix transmembrane proteins"/>
    <property type="match status" value="1"/>
</dbReference>
<evidence type="ECO:0000256" key="8">
    <source>
        <dbReference type="ARBA" id="ARBA00023136"/>
    </source>
</evidence>
<keyword evidence="5 18" id="KW-0812">Transmembrane</keyword>
<dbReference type="PROSITE" id="PS50262">
    <property type="entry name" value="G_PROTEIN_RECEP_F1_2"/>
    <property type="match status" value="1"/>
</dbReference>
<dbReference type="PANTHER" id="PTHR24235:SF10">
    <property type="entry name" value="NEUROPEPTIDE Y RECEPTOR TYPE 5"/>
    <property type="match status" value="1"/>
</dbReference>
<dbReference type="GO" id="GO:0045202">
    <property type="term" value="C:synapse"/>
    <property type="evidence" value="ECO:0007669"/>
    <property type="project" value="GOC"/>
</dbReference>
<keyword evidence="21" id="KW-1185">Reference proteome</keyword>
<evidence type="ECO:0000256" key="11">
    <source>
        <dbReference type="ARBA" id="ARBA00023170"/>
    </source>
</evidence>
<proteinExistence type="inferred from homology"/>
<comment type="subcellular location">
    <subcellularLocation>
        <location evidence="1">Cell membrane</location>
        <topology evidence="1">Multi-pass membrane protein</topology>
    </subcellularLocation>
</comment>
<feature type="region of interest" description="Disordered" evidence="17">
    <location>
        <begin position="288"/>
        <end position="323"/>
    </location>
</feature>
<sequence length="441" mass="50057">MDVEYATRNETFTNNASDPIHNTYIPSWEDFNSSVNDVRYFLIGLYTTVSILGLLGNILILMTLARKWKEKTIINFLVGHLAFSDILVVLFCSPFTLTCVLLDHWIFGEAMCHIVPFLQCVSVVVSTLVLMTIAMVRYHMISHPLSAHLSVNAGCLLLAMIWALSLSVCSPLPVFHTTVDLSERFHLEPLRNKSLCIESWPSSGYRIAFTISLLFIQYILPVVCLTASHVSLCWRVSASVQVQPRAQAEENEMIRLTLQQPDETASQPDQHTNSDSWRLALARKQRRRYSKKTCLVGPATSSRETDSRERLTPKERDKSPAPLLPTVPICFELKEDETMELQKMLTASKSVSRVRRRTRGVFLKLTTVALAFAISWMPLHLFHLVTDFNANLISSRHFKLIYCICHLLGMMSCCLNPILYGFLNNGIKSDLLSLIKCFYMS</sequence>
<keyword evidence="13" id="KW-0807">Transducer</keyword>
<dbReference type="GeneTree" id="ENSGT00940000161766"/>
<protein>
    <recommendedName>
        <fullName evidence="3">Neuropeptide Y receptor type 5</fullName>
    </recommendedName>
    <alternativeName>
        <fullName evidence="16">NPY-Y5 receptor</fullName>
    </alternativeName>
</protein>
<dbReference type="STRING" id="1676925.ENSPKIP00000001414"/>
<feature type="domain" description="G-protein coupled receptors family 1 profile" evidence="19">
    <location>
        <begin position="56"/>
        <end position="420"/>
    </location>
</feature>
<feature type="transmembrane region" description="Helical" evidence="18">
    <location>
        <begin position="207"/>
        <end position="227"/>
    </location>
</feature>
<dbReference type="PRINTS" id="PR00237">
    <property type="entry name" value="GPCRRHODOPSN"/>
</dbReference>
<dbReference type="PRINTS" id="PR01016">
    <property type="entry name" value="NRPEPTIDEY5R"/>
</dbReference>
<keyword evidence="7" id="KW-0297">G-protein coupled receptor</keyword>
<evidence type="ECO:0000256" key="14">
    <source>
        <dbReference type="ARBA" id="ARBA00023288"/>
    </source>
</evidence>
<dbReference type="GO" id="GO:0001601">
    <property type="term" value="F:peptide YY receptor activity"/>
    <property type="evidence" value="ECO:0007669"/>
    <property type="project" value="TreeGrafter"/>
</dbReference>
<dbReference type="InterPro" id="IPR017452">
    <property type="entry name" value="GPCR_Rhodpsn_7TM"/>
</dbReference>
<keyword evidence="4" id="KW-1003">Cell membrane</keyword>
<evidence type="ECO:0000256" key="9">
    <source>
        <dbReference type="ARBA" id="ARBA00023139"/>
    </source>
</evidence>
<keyword evidence="6 18" id="KW-1133">Transmembrane helix</keyword>
<evidence type="ECO:0000256" key="12">
    <source>
        <dbReference type="ARBA" id="ARBA00023180"/>
    </source>
</evidence>
<dbReference type="GO" id="GO:0001602">
    <property type="term" value="F:pancreatic polypeptide receptor activity"/>
    <property type="evidence" value="ECO:0007669"/>
    <property type="project" value="TreeGrafter"/>
</dbReference>
<feature type="transmembrane region" description="Helical" evidence="18">
    <location>
        <begin position="86"/>
        <end position="107"/>
    </location>
</feature>
<dbReference type="AlphaFoldDB" id="A0A3B3Q6E5"/>
<evidence type="ECO:0000256" key="7">
    <source>
        <dbReference type="ARBA" id="ARBA00023040"/>
    </source>
</evidence>
<feature type="compositionally biased region" description="Basic and acidic residues" evidence="17">
    <location>
        <begin position="303"/>
        <end position="319"/>
    </location>
</feature>
<dbReference type="GO" id="GO:0042923">
    <property type="term" value="F:neuropeptide binding"/>
    <property type="evidence" value="ECO:0007669"/>
    <property type="project" value="TreeGrafter"/>
</dbReference>
<evidence type="ECO:0000256" key="2">
    <source>
        <dbReference type="ARBA" id="ARBA00010663"/>
    </source>
</evidence>
<evidence type="ECO:0000259" key="19">
    <source>
        <dbReference type="PROSITE" id="PS50262"/>
    </source>
</evidence>
<accession>A0A3B3Q6E5</accession>
<dbReference type="Ensembl" id="ENSPKIT00000025333.1">
    <property type="protein sequence ID" value="ENSPKIP00000001414.1"/>
    <property type="gene ID" value="ENSPKIG00000019730.1"/>
</dbReference>
<dbReference type="PANTHER" id="PTHR24235">
    <property type="entry name" value="NEUROPEPTIDE Y RECEPTOR"/>
    <property type="match status" value="1"/>
</dbReference>
<name>A0A3B3Q6E5_9TELE</name>
<evidence type="ECO:0000313" key="20">
    <source>
        <dbReference type="Ensembl" id="ENSPKIP00000001414.1"/>
    </source>
</evidence>
<keyword evidence="12" id="KW-0325">Glycoprotein</keyword>
<feature type="transmembrane region" description="Helical" evidence="18">
    <location>
        <begin position="399"/>
        <end position="423"/>
    </location>
</feature>
<evidence type="ECO:0000256" key="10">
    <source>
        <dbReference type="ARBA" id="ARBA00023157"/>
    </source>
</evidence>
<reference evidence="20" key="2">
    <citation type="submission" date="2025-09" db="UniProtKB">
        <authorList>
            <consortium name="Ensembl"/>
        </authorList>
    </citation>
    <scope>IDENTIFICATION</scope>
</reference>
<evidence type="ECO:0000256" key="16">
    <source>
        <dbReference type="ARBA" id="ARBA00032994"/>
    </source>
</evidence>
<organism evidence="20 21">
    <name type="scientific">Paramormyrops kingsleyae</name>
    <dbReference type="NCBI Taxonomy" id="1676925"/>
    <lineage>
        <taxon>Eukaryota</taxon>
        <taxon>Metazoa</taxon>
        <taxon>Chordata</taxon>
        <taxon>Craniata</taxon>
        <taxon>Vertebrata</taxon>
        <taxon>Euteleostomi</taxon>
        <taxon>Actinopterygii</taxon>
        <taxon>Neopterygii</taxon>
        <taxon>Teleostei</taxon>
        <taxon>Osteoglossocephala</taxon>
        <taxon>Osteoglossomorpha</taxon>
        <taxon>Osteoglossiformes</taxon>
        <taxon>Mormyridae</taxon>
        <taxon>Paramormyrops</taxon>
    </lineage>
</organism>
<evidence type="ECO:0000313" key="21">
    <source>
        <dbReference type="Proteomes" id="UP000261540"/>
    </source>
</evidence>
<evidence type="ECO:0000256" key="17">
    <source>
        <dbReference type="SAM" id="MobiDB-lite"/>
    </source>
</evidence>
<dbReference type="GO" id="GO:0043005">
    <property type="term" value="C:neuron projection"/>
    <property type="evidence" value="ECO:0007669"/>
    <property type="project" value="TreeGrafter"/>
</dbReference>
<dbReference type="OrthoDB" id="5981855at2759"/>
<reference evidence="20" key="1">
    <citation type="submission" date="2025-08" db="UniProtKB">
        <authorList>
            <consortium name="Ensembl"/>
        </authorList>
    </citation>
    <scope>IDENTIFICATION</scope>
</reference>
<keyword evidence="9" id="KW-0564">Palmitate</keyword>
<evidence type="ECO:0000256" key="5">
    <source>
        <dbReference type="ARBA" id="ARBA00022692"/>
    </source>
</evidence>
<keyword evidence="11" id="KW-0675">Receptor</keyword>
<evidence type="ECO:0000256" key="18">
    <source>
        <dbReference type="SAM" id="Phobius"/>
    </source>
</evidence>
<feature type="transmembrane region" description="Helical" evidence="18">
    <location>
        <begin position="361"/>
        <end position="379"/>
    </location>
</feature>
<dbReference type="InterPro" id="IPR000393">
    <property type="entry name" value="NPY5_rcpt"/>
</dbReference>